<feature type="region of interest" description="Disordered" evidence="1">
    <location>
        <begin position="1"/>
        <end position="59"/>
    </location>
</feature>
<sequence>MTDQQPWSQPNYSRPDQQPQPQPPVYPQAAQPPVYPQAAAQPQYGGQPTYGGQPQYPQHYEQPREQLPMYVASPHLPYGQPMVVAPKNPGLSVLASFFLPGLGSIINGDVGKGIGIMVGYFVCWATFWMVLPLVGCLGFWIWGMVDANNGARDWNTRHGIIS</sequence>
<dbReference type="OrthoDB" id="4774718at2"/>
<accession>A0A4Q9KJY2</accession>
<feature type="compositionally biased region" description="Polar residues" evidence="1">
    <location>
        <begin position="1"/>
        <end position="16"/>
    </location>
</feature>
<dbReference type="EMBL" id="SDMR01000013">
    <property type="protein sequence ID" value="TBT94475.1"/>
    <property type="molecule type" value="Genomic_DNA"/>
</dbReference>
<evidence type="ECO:0000313" key="3">
    <source>
        <dbReference type="EMBL" id="TBT94475.1"/>
    </source>
</evidence>
<feature type="compositionally biased region" description="Low complexity" evidence="1">
    <location>
        <begin position="27"/>
        <end position="59"/>
    </location>
</feature>
<dbReference type="Proteomes" id="UP000291933">
    <property type="component" value="Unassembled WGS sequence"/>
</dbReference>
<protein>
    <recommendedName>
        <fullName evidence="5">TM2 domain-containing protein</fullName>
    </recommendedName>
</protein>
<keyword evidence="2" id="KW-0472">Membrane</keyword>
<keyword evidence="2" id="KW-1133">Transmembrane helix</keyword>
<reference evidence="3 4" key="1">
    <citation type="submission" date="2019-01" db="EMBL/GenBank/DDBJ databases">
        <title>Lactibacter flavus gen. nov., sp. nov., a novel bacterium of the family Propionibacteriaceae isolated from raw milk and dairy products.</title>
        <authorList>
            <person name="Huptas C."/>
            <person name="Wenning M."/>
            <person name="Breitenwieser F."/>
            <person name="Doll E."/>
            <person name="Von Neubeck M."/>
            <person name="Busse H.-J."/>
            <person name="Scherer S."/>
        </authorList>
    </citation>
    <scope>NUCLEOTIDE SEQUENCE [LARGE SCALE GENOMIC DNA]</scope>
    <source>
        <strain evidence="3 4">DSM 22130</strain>
    </source>
</reference>
<comment type="caution">
    <text evidence="3">The sequence shown here is derived from an EMBL/GenBank/DDBJ whole genome shotgun (WGS) entry which is preliminary data.</text>
</comment>
<dbReference type="AlphaFoldDB" id="A0A4Q9KJY2"/>
<keyword evidence="4" id="KW-1185">Reference proteome</keyword>
<proteinExistence type="predicted"/>
<evidence type="ECO:0000313" key="4">
    <source>
        <dbReference type="Proteomes" id="UP000291933"/>
    </source>
</evidence>
<organism evidence="3 4">
    <name type="scientific">Propioniciclava tarda</name>
    <dbReference type="NCBI Taxonomy" id="433330"/>
    <lineage>
        <taxon>Bacteria</taxon>
        <taxon>Bacillati</taxon>
        <taxon>Actinomycetota</taxon>
        <taxon>Actinomycetes</taxon>
        <taxon>Propionibacteriales</taxon>
        <taxon>Propionibacteriaceae</taxon>
        <taxon>Propioniciclava</taxon>
    </lineage>
</organism>
<feature type="transmembrane region" description="Helical" evidence="2">
    <location>
        <begin position="118"/>
        <end position="142"/>
    </location>
</feature>
<keyword evidence="2" id="KW-0812">Transmembrane</keyword>
<evidence type="ECO:0000256" key="2">
    <source>
        <dbReference type="SAM" id="Phobius"/>
    </source>
</evidence>
<dbReference type="RefSeq" id="WP_131172555.1">
    <property type="nucleotide sequence ID" value="NZ_FXTL01000013.1"/>
</dbReference>
<gene>
    <name evidence="3" type="ORF">ET996_10715</name>
</gene>
<evidence type="ECO:0000256" key="1">
    <source>
        <dbReference type="SAM" id="MobiDB-lite"/>
    </source>
</evidence>
<name>A0A4Q9KJY2_PROTD</name>
<evidence type="ECO:0008006" key="5">
    <source>
        <dbReference type="Google" id="ProtNLM"/>
    </source>
</evidence>